<protein>
    <submittedName>
        <fullName evidence="1">Uncharacterized protein</fullName>
    </submittedName>
</protein>
<dbReference type="EMBL" id="JAPVEB010000002">
    <property type="protein sequence ID" value="KAJ5275547.1"/>
    <property type="molecule type" value="Genomic_DNA"/>
</dbReference>
<dbReference type="PANTHER" id="PTHR36091">
    <property type="entry name" value="ALTERED INHERITANCE OF MITOCHONDRIA PROTEIN 9, MITOCHONDRIAL"/>
    <property type="match status" value="1"/>
</dbReference>
<reference evidence="1 2" key="1">
    <citation type="journal article" date="2023" name="IMA Fungus">
        <title>Comparative genomic study of the Penicillium genus elucidates a diverse pangenome and 15 lateral gene transfer events.</title>
        <authorList>
            <person name="Petersen C."/>
            <person name="Sorensen T."/>
            <person name="Nielsen M.R."/>
            <person name="Sondergaard T.E."/>
            <person name="Sorensen J.L."/>
            <person name="Fitzpatrick D.A."/>
            <person name="Frisvad J.C."/>
            <person name="Nielsen K.L."/>
        </authorList>
    </citation>
    <scope>NUCLEOTIDE SEQUENCE [LARGE SCALE GENOMIC DNA]</scope>
    <source>
        <strain evidence="1 2">IBT 3361</strain>
    </source>
</reference>
<proteinExistence type="predicted"/>
<gene>
    <name evidence="1" type="ORF">N7505_004092</name>
</gene>
<keyword evidence="2" id="KW-1185">Reference proteome</keyword>
<evidence type="ECO:0000313" key="2">
    <source>
        <dbReference type="Proteomes" id="UP001220256"/>
    </source>
</evidence>
<dbReference type="InterPro" id="IPR051035">
    <property type="entry name" value="Mito_inheritance_9"/>
</dbReference>
<evidence type="ECO:0000313" key="1">
    <source>
        <dbReference type="EMBL" id="KAJ5275547.1"/>
    </source>
</evidence>
<organism evidence="1 2">
    <name type="scientific">Penicillium chrysogenum</name>
    <name type="common">Penicillium notatum</name>
    <dbReference type="NCBI Taxonomy" id="5076"/>
    <lineage>
        <taxon>Eukaryota</taxon>
        <taxon>Fungi</taxon>
        <taxon>Dikarya</taxon>
        <taxon>Ascomycota</taxon>
        <taxon>Pezizomycotina</taxon>
        <taxon>Eurotiomycetes</taxon>
        <taxon>Eurotiomycetidae</taxon>
        <taxon>Eurotiales</taxon>
        <taxon>Aspergillaceae</taxon>
        <taxon>Penicillium</taxon>
        <taxon>Penicillium chrysogenum species complex</taxon>
    </lineage>
</organism>
<sequence>VCYALRRSLFLSKRWHPWTFRRTGSLYFTEALIEASKKISFHRGHGQRFCTGPHCSPIFWNQRSGEPELYGGPSPNCGPWNDLTGYSAGLIETGASRLPRQEDTVSSKLPYQGSIEEQILKCKSRSDAETSTRTYKYVSAEGPTITTIIIDWQSTSIEPAFLYQGQTQTFAALPAPSQTEILGQETTDISQTERDRKNVSIFNQTYNVVMTALIPGMRTSRLLDPALFSIFYYCHTTWTDSAVMLRRELLELDGSCPCSPNEEELRNHKQDSEDFEVKQRLMFWLMANIETNADDWVPNEHWVSALEANRAAYRLWIETARESEGEGELGVEKADILWPFDARR</sequence>
<accession>A0ABQ8WS20</accession>
<feature type="non-terminal residue" evidence="1">
    <location>
        <position position="1"/>
    </location>
</feature>
<name>A0ABQ8WS20_PENCH</name>
<dbReference type="PANTHER" id="PTHR36091:SF1">
    <property type="entry name" value="ALTERED INHERITANCE OF MITOCHONDRIA PROTEIN 9, MITOCHONDRIAL"/>
    <property type="match status" value="1"/>
</dbReference>
<comment type="caution">
    <text evidence="1">The sequence shown here is derived from an EMBL/GenBank/DDBJ whole genome shotgun (WGS) entry which is preliminary data.</text>
</comment>
<dbReference type="Proteomes" id="UP001220256">
    <property type="component" value="Unassembled WGS sequence"/>
</dbReference>